<proteinExistence type="predicted"/>
<feature type="transmembrane region" description="Helical" evidence="5">
    <location>
        <begin position="152"/>
        <end position="172"/>
    </location>
</feature>
<keyword evidence="8" id="KW-1185">Reference proteome</keyword>
<feature type="transmembrane region" description="Helical" evidence="5">
    <location>
        <begin position="251"/>
        <end position="275"/>
    </location>
</feature>
<accession>A0AAV2RRG2</accession>
<feature type="transmembrane region" description="Helical" evidence="5">
    <location>
        <begin position="107"/>
        <end position="140"/>
    </location>
</feature>
<dbReference type="PANTHER" id="PTHR47760">
    <property type="entry name" value="G-PROTEIN COUPLED RECEPTOR B0563.6-LIKE PROTEIN-RELATED"/>
    <property type="match status" value="1"/>
</dbReference>
<dbReference type="PROSITE" id="PS50262">
    <property type="entry name" value="G_PROTEIN_RECEP_F1_2"/>
    <property type="match status" value="1"/>
</dbReference>
<evidence type="ECO:0000256" key="2">
    <source>
        <dbReference type="ARBA" id="ARBA00022692"/>
    </source>
</evidence>
<keyword evidence="3 5" id="KW-1133">Transmembrane helix</keyword>
<keyword evidence="2 5" id="KW-0812">Transmembrane</keyword>
<dbReference type="SUPFAM" id="SSF81321">
    <property type="entry name" value="Family A G protein-coupled receptor-like"/>
    <property type="match status" value="1"/>
</dbReference>
<dbReference type="Proteomes" id="UP001497623">
    <property type="component" value="Unassembled WGS sequence"/>
</dbReference>
<dbReference type="Gene3D" id="1.20.1070.10">
    <property type="entry name" value="Rhodopsin 7-helix transmembrane proteins"/>
    <property type="match status" value="1"/>
</dbReference>
<dbReference type="InterPro" id="IPR053093">
    <property type="entry name" value="GPCR-like"/>
</dbReference>
<feature type="transmembrane region" description="Helical" evidence="5">
    <location>
        <begin position="34"/>
        <end position="54"/>
    </location>
</feature>
<comment type="subcellular location">
    <subcellularLocation>
        <location evidence="1">Membrane</location>
    </subcellularLocation>
</comment>
<gene>
    <name evidence="7" type="ORF">MNOR_LOCUS28505</name>
</gene>
<keyword evidence="4 5" id="KW-0472">Membrane</keyword>
<feature type="transmembrane region" description="Helical" evidence="5">
    <location>
        <begin position="66"/>
        <end position="87"/>
    </location>
</feature>
<protein>
    <recommendedName>
        <fullName evidence="6">G-protein coupled receptors family 1 profile domain-containing protein</fullName>
    </recommendedName>
</protein>
<evidence type="ECO:0000259" key="6">
    <source>
        <dbReference type="PROSITE" id="PS50262"/>
    </source>
</evidence>
<name>A0AAV2RRG2_MEGNR</name>
<evidence type="ECO:0000256" key="1">
    <source>
        <dbReference type="ARBA" id="ARBA00004370"/>
    </source>
</evidence>
<evidence type="ECO:0000256" key="3">
    <source>
        <dbReference type="ARBA" id="ARBA00022989"/>
    </source>
</evidence>
<dbReference type="InterPro" id="IPR017452">
    <property type="entry name" value="GPCR_Rhodpsn_7TM"/>
</dbReference>
<evidence type="ECO:0000256" key="4">
    <source>
        <dbReference type="ARBA" id="ARBA00023136"/>
    </source>
</evidence>
<sequence>DDAVYFDYNTCNSSKLEKNSIEIIWGPMHITYQILFPIFITMGILLNLAALVILRRTNLAESAINRYFMAISFLNFVLNIFLIPISITNNGCILTSSSATYYAHFGWAIPELILVMRACAVVAIAYDRFLAIYFPLYFYVKNLNKAKIFRTRVIAIMFIPLVFTIPMTYFGSVDICIFNGSLKYIATDSFRPDTQNKFHTVFQGIQESMTYWIPIILLILLNSFIVVAMVWRKVKKSKLVVSGSINIEKFYLTNAVLVMSMMIYLLFQLPSFLYVSNPESAKLFDGLCHNSYGVEAFRAVGNSMDWSLTILHIVPIYMLNKEFKHALIGMLHEYRVYIQSCRAYCSQKMSCKVDDAKSKDNISLYIPNEAQWIQNPIIFTIPAPPGVQV</sequence>
<feature type="transmembrane region" description="Helical" evidence="5">
    <location>
        <begin position="211"/>
        <end position="231"/>
    </location>
</feature>
<dbReference type="GO" id="GO:0016020">
    <property type="term" value="C:membrane"/>
    <property type="evidence" value="ECO:0007669"/>
    <property type="project" value="UniProtKB-SubCell"/>
</dbReference>
<dbReference type="EMBL" id="CAXKWB010031558">
    <property type="protein sequence ID" value="CAL4139759.1"/>
    <property type="molecule type" value="Genomic_DNA"/>
</dbReference>
<reference evidence="7 8" key="1">
    <citation type="submission" date="2024-05" db="EMBL/GenBank/DDBJ databases">
        <authorList>
            <person name="Wallberg A."/>
        </authorList>
    </citation>
    <scope>NUCLEOTIDE SEQUENCE [LARGE SCALE GENOMIC DNA]</scope>
</reference>
<feature type="non-terminal residue" evidence="7">
    <location>
        <position position="1"/>
    </location>
</feature>
<evidence type="ECO:0000313" key="7">
    <source>
        <dbReference type="EMBL" id="CAL4139759.1"/>
    </source>
</evidence>
<organism evidence="7 8">
    <name type="scientific">Meganyctiphanes norvegica</name>
    <name type="common">Northern krill</name>
    <name type="synonym">Thysanopoda norvegica</name>
    <dbReference type="NCBI Taxonomy" id="48144"/>
    <lineage>
        <taxon>Eukaryota</taxon>
        <taxon>Metazoa</taxon>
        <taxon>Ecdysozoa</taxon>
        <taxon>Arthropoda</taxon>
        <taxon>Crustacea</taxon>
        <taxon>Multicrustacea</taxon>
        <taxon>Malacostraca</taxon>
        <taxon>Eumalacostraca</taxon>
        <taxon>Eucarida</taxon>
        <taxon>Euphausiacea</taxon>
        <taxon>Euphausiidae</taxon>
        <taxon>Meganyctiphanes</taxon>
    </lineage>
</organism>
<feature type="domain" description="G-protein coupled receptors family 1 profile" evidence="6">
    <location>
        <begin position="46"/>
        <end position="274"/>
    </location>
</feature>
<dbReference type="PANTHER" id="PTHR47760:SF1">
    <property type="entry name" value="G-PROTEIN COUPLED RECEPTORS FAMILY 1 PROFILE DOMAIN-CONTAINING PROTEIN"/>
    <property type="match status" value="1"/>
</dbReference>
<evidence type="ECO:0000313" key="8">
    <source>
        <dbReference type="Proteomes" id="UP001497623"/>
    </source>
</evidence>
<dbReference type="AlphaFoldDB" id="A0AAV2RRG2"/>
<evidence type="ECO:0000256" key="5">
    <source>
        <dbReference type="SAM" id="Phobius"/>
    </source>
</evidence>
<comment type="caution">
    <text evidence="7">The sequence shown here is derived from an EMBL/GenBank/DDBJ whole genome shotgun (WGS) entry which is preliminary data.</text>
</comment>